<evidence type="ECO:0000313" key="2">
    <source>
        <dbReference type="EMBL" id="CAE0374127.1"/>
    </source>
</evidence>
<dbReference type="PANTHER" id="PTHR12333:SF0">
    <property type="entry name" value="COMM DOMAIN-CONTAINING PROTEIN 10"/>
    <property type="match status" value="1"/>
</dbReference>
<feature type="region of interest" description="Disordered" evidence="1">
    <location>
        <begin position="138"/>
        <end position="158"/>
    </location>
</feature>
<dbReference type="EMBL" id="HBIJ01022787">
    <property type="protein sequence ID" value="CAE0374127.1"/>
    <property type="molecule type" value="Transcribed_RNA"/>
</dbReference>
<evidence type="ECO:0000256" key="1">
    <source>
        <dbReference type="SAM" id="MobiDB-lite"/>
    </source>
</evidence>
<accession>A0A7S3K4B9</accession>
<organism evidence="2">
    <name type="scientific">Aureoumbra lagunensis</name>
    <dbReference type="NCBI Taxonomy" id="44058"/>
    <lineage>
        <taxon>Eukaryota</taxon>
        <taxon>Sar</taxon>
        <taxon>Stramenopiles</taxon>
        <taxon>Ochrophyta</taxon>
        <taxon>Pelagophyceae</taxon>
        <taxon>Pelagomonadales</taxon>
        <taxon>Aureoumbra</taxon>
    </lineage>
</organism>
<proteinExistence type="predicted"/>
<sequence>MSTTKPVEVVNGISADALGSIAKRLIRRLGDSSFSRLLDEDEERQAINTLKINEADLNALVQFSAYVFEEAAYQTQEPDSFEAHLNESLGVLPKHASVMRNVWESEATAYIGRLREKHLLGSKILSDTTWTTHLCVATSDDDPASTKGPPRSKSDKKNTQATSVFNLHMNNDSEPPLAIEFSHQELYAFFQKLQDIQHGIDSLSS</sequence>
<dbReference type="PANTHER" id="PTHR12333">
    <property type="entry name" value="COMM DOMAIN CONTAINING PROTEIN 10"/>
    <property type="match status" value="1"/>
</dbReference>
<protein>
    <recommendedName>
        <fullName evidence="3">COMM domain-containing protein</fullName>
    </recommendedName>
</protein>
<gene>
    <name evidence="2" type="ORF">ALAG00032_LOCUS14930</name>
</gene>
<dbReference type="InterPro" id="IPR037361">
    <property type="entry name" value="COMMD10"/>
</dbReference>
<evidence type="ECO:0008006" key="3">
    <source>
        <dbReference type="Google" id="ProtNLM"/>
    </source>
</evidence>
<reference evidence="2" key="1">
    <citation type="submission" date="2021-01" db="EMBL/GenBank/DDBJ databases">
        <authorList>
            <person name="Corre E."/>
            <person name="Pelletier E."/>
            <person name="Niang G."/>
            <person name="Scheremetjew M."/>
            <person name="Finn R."/>
            <person name="Kale V."/>
            <person name="Holt S."/>
            <person name="Cochrane G."/>
            <person name="Meng A."/>
            <person name="Brown T."/>
            <person name="Cohen L."/>
        </authorList>
    </citation>
    <scope>NUCLEOTIDE SEQUENCE</scope>
    <source>
        <strain evidence="2">CCMP1510</strain>
    </source>
</reference>
<name>A0A7S3K4B9_9STRA</name>
<dbReference type="Pfam" id="PF21672">
    <property type="entry name" value="COMM_HN"/>
    <property type="match status" value="1"/>
</dbReference>
<dbReference type="AlphaFoldDB" id="A0A7S3K4B9"/>